<keyword evidence="2" id="KW-1185">Reference proteome</keyword>
<organism evidence="1 2">
    <name type="scientific">Enterococcus xiangfangensis</name>
    <dbReference type="NCBI Taxonomy" id="1296537"/>
    <lineage>
        <taxon>Bacteria</taxon>
        <taxon>Bacillati</taxon>
        <taxon>Bacillota</taxon>
        <taxon>Bacilli</taxon>
        <taxon>Lactobacillales</taxon>
        <taxon>Enterococcaceae</taxon>
        <taxon>Enterococcus</taxon>
    </lineage>
</organism>
<gene>
    <name evidence="1" type="ORF">P7H27_02430</name>
</gene>
<dbReference type="Pfam" id="PF14305">
    <property type="entry name" value="ATPgrasp_TupA"/>
    <property type="match status" value="1"/>
</dbReference>
<dbReference type="SUPFAM" id="SSF56059">
    <property type="entry name" value="Glutathione synthetase ATP-binding domain-like"/>
    <property type="match status" value="1"/>
</dbReference>
<evidence type="ECO:0000313" key="2">
    <source>
        <dbReference type="Proteomes" id="UP001181046"/>
    </source>
</evidence>
<dbReference type="EMBL" id="JARQAJ010000001">
    <property type="protein sequence ID" value="MDT2758638.1"/>
    <property type="molecule type" value="Genomic_DNA"/>
</dbReference>
<sequence>MTFKVKIKANASINSLYRKLKYGYYKYLMSDKRHVQSVFKKRYNYDLNLNNPKTFTEKINYLKLYYANDEKAILAGDKIGLHAFLKQKQLANLAVPMVALADSVKDIQWTELPNQFVIKKSNASKMNLIVRDLAQLSVDELKQILKKWEKQVFGLATAEPHYEKMQSRFIIEKYIPNIERDWKIFFCNGEPCMLEAYLWEKQEKLVGHRKTVYITADLNGKVLQIDADEQMAQPIQTSGLKFIDLPPQFEQMIDYGRILAEDFPFVRVDFFVSDGQLFLGELTFTPAAGLDNYSEEIEQWLGEKISLPHEKRRAAGSSIQRS</sequence>
<dbReference type="InterPro" id="IPR029465">
    <property type="entry name" value="ATPgrasp_TupA"/>
</dbReference>
<protein>
    <submittedName>
        <fullName evidence="1">ATP-grasp fold amidoligase family protein</fullName>
    </submittedName>
</protein>
<dbReference type="Proteomes" id="UP001181046">
    <property type="component" value="Unassembled WGS sequence"/>
</dbReference>
<reference evidence="1" key="1">
    <citation type="submission" date="2023-03" db="EMBL/GenBank/DDBJ databases">
        <authorList>
            <person name="Shen W."/>
            <person name="Cai J."/>
        </authorList>
    </citation>
    <scope>NUCLEOTIDE SEQUENCE</scope>
    <source>
        <strain evidence="1">P66-3</strain>
    </source>
</reference>
<dbReference type="RefSeq" id="WP_311829368.1">
    <property type="nucleotide sequence ID" value="NZ_JARQAJ010000001.1"/>
</dbReference>
<accession>A0ABU3F7J0</accession>
<comment type="caution">
    <text evidence="1">The sequence shown here is derived from an EMBL/GenBank/DDBJ whole genome shotgun (WGS) entry which is preliminary data.</text>
</comment>
<proteinExistence type="predicted"/>
<evidence type="ECO:0000313" key="1">
    <source>
        <dbReference type="EMBL" id="MDT2758638.1"/>
    </source>
</evidence>
<name>A0ABU3F7J0_9ENTE</name>